<protein>
    <recommendedName>
        <fullName evidence="1">Prenylated flavin chaperone LpdD-like domain-containing protein</fullName>
    </recommendedName>
</protein>
<evidence type="ECO:0000259" key="1">
    <source>
        <dbReference type="Pfam" id="PF21758"/>
    </source>
</evidence>
<comment type="caution">
    <text evidence="2">The sequence shown here is derived from an EMBL/GenBank/DDBJ whole genome shotgun (WGS) entry which is preliminary data.</text>
</comment>
<gene>
    <name evidence="2" type="ORF">BLM47_09540</name>
</gene>
<dbReference type="AlphaFoldDB" id="A0A2A6DYS6"/>
<dbReference type="InterPro" id="IPR048844">
    <property type="entry name" value="LpdD_chaperone-like"/>
</dbReference>
<reference evidence="2 3" key="1">
    <citation type="submission" date="2016-12" db="EMBL/GenBank/DDBJ databases">
        <title>Candidatus Reconcilibacillus cellulovorans genome.</title>
        <authorList>
            <person name="Kolinko S."/>
            <person name="Wu Y.-W."/>
            <person name="Tachea F."/>
            <person name="Denzel E."/>
            <person name="Hiras J."/>
            <person name="Baecker N."/>
            <person name="Chan L.J."/>
            <person name="Eichorst S.A."/>
            <person name="Frey D."/>
            <person name="Adams P.D."/>
            <person name="Pray T."/>
            <person name="Tanjore D."/>
            <person name="Petzold C.J."/>
            <person name="Gladden J.M."/>
            <person name="Simmons B.A."/>
            <person name="Singer S.W."/>
        </authorList>
    </citation>
    <scope>NUCLEOTIDE SEQUENCE [LARGE SCALE GENOMIC DNA]</scope>
    <source>
        <strain evidence="2">JTherm</strain>
    </source>
</reference>
<dbReference type="EMBL" id="MOXJ01000021">
    <property type="protein sequence ID" value="PDO10040.1"/>
    <property type="molecule type" value="Genomic_DNA"/>
</dbReference>
<feature type="domain" description="Prenylated flavin chaperone LpdD-like" evidence="1">
    <location>
        <begin position="2"/>
        <end position="99"/>
    </location>
</feature>
<proteinExistence type="predicted"/>
<dbReference type="Proteomes" id="UP000243688">
    <property type="component" value="Unassembled WGS sequence"/>
</dbReference>
<evidence type="ECO:0000313" key="3">
    <source>
        <dbReference type="Proteomes" id="UP000243688"/>
    </source>
</evidence>
<dbReference type="Pfam" id="PF21758">
    <property type="entry name" value="PAC_bac"/>
    <property type="match status" value="1"/>
</dbReference>
<sequence>MIRVRRMRMGDDRVYLVVGGDAHIGAVATAYWDGAAVKVKKTVLPGHREGPLAEMFAERVARRFRCTVTVMMGIHVDGASRDDIRRIEEEVVRRIERVCGREDVRRWVPFMT</sequence>
<organism evidence="2 3">
    <name type="scientific">Candidatus Reconcilbacillus cellulovorans</name>
    <dbReference type="NCBI Taxonomy" id="1906605"/>
    <lineage>
        <taxon>Bacteria</taxon>
        <taxon>Bacillati</taxon>
        <taxon>Bacillota</taxon>
        <taxon>Bacilli</taxon>
        <taxon>Bacillales</taxon>
        <taxon>Paenibacillaceae</taxon>
        <taxon>Candidatus Reconcilbacillus</taxon>
    </lineage>
</organism>
<evidence type="ECO:0000313" key="2">
    <source>
        <dbReference type="EMBL" id="PDO10040.1"/>
    </source>
</evidence>
<name>A0A2A6DYS6_9BACL</name>
<accession>A0A2A6DYS6</accession>